<dbReference type="InterPro" id="IPR020845">
    <property type="entry name" value="AMP-binding_CS"/>
</dbReference>
<dbReference type="EMBL" id="NKYE01000006">
    <property type="protein sequence ID" value="OZM72911.1"/>
    <property type="molecule type" value="Genomic_DNA"/>
</dbReference>
<dbReference type="InterPro" id="IPR036736">
    <property type="entry name" value="ACP-like_sf"/>
</dbReference>
<dbReference type="PROSITE" id="PS00012">
    <property type="entry name" value="PHOSPHOPANTETHEINE"/>
    <property type="match status" value="1"/>
</dbReference>
<keyword evidence="2" id="KW-0596">Phosphopantetheine</keyword>
<dbReference type="GO" id="GO:0005829">
    <property type="term" value="C:cytosol"/>
    <property type="evidence" value="ECO:0007669"/>
    <property type="project" value="TreeGrafter"/>
</dbReference>
<comment type="caution">
    <text evidence="5">The sequence shown here is derived from an EMBL/GenBank/DDBJ whole genome shotgun (WGS) entry which is preliminary data.</text>
</comment>
<comment type="cofactor">
    <cofactor evidence="1">
        <name>pantetheine 4'-phosphate</name>
        <dbReference type="ChEBI" id="CHEBI:47942"/>
    </cofactor>
</comment>
<dbReference type="FunFam" id="3.30.300.30:FF:000010">
    <property type="entry name" value="Enterobactin synthetase component F"/>
    <property type="match status" value="1"/>
</dbReference>
<dbReference type="InterPro" id="IPR001242">
    <property type="entry name" value="Condensation_dom"/>
</dbReference>
<dbReference type="FunFam" id="3.40.50.980:FF:000002">
    <property type="entry name" value="Enterobactin synthetase component F"/>
    <property type="match status" value="1"/>
</dbReference>
<dbReference type="InterPro" id="IPR029058">
    <property type="entry name" value="AB_hydrolase_fold"/>
</dbReference>
<dbReference type="InterPro" id="IPR010071">
    <property type="entry name" value="AA_adenyl_dom"/>
</dbReference>
<dbReference type="InterPro" id="IPR020806">
    <property type="entry name" value="PKS_PP-bd"/>
</dbReference>
<dbReference type="Gene3D" id="3.30.300.30">
    <property type="match status" value="1"/>
</dbReference>
<evidence type="ECO:0000256" key="2">
    <source>
        <dbReference type="ARBA" id="ARBA00022450"/>
    </source>
</evidence>
<dbReference type="InterPro" id="IPR000873">
    <property type="entry name" value="AMP-dep_synth/lig_dom"/>
</dbReference>
<dbReference type="FunFam" id="3.40.50.980:FF:000001">
    <property type="entry name" value="Non-ribosomal peptide synthetase"/>
    <property type="match status" value="1"/>
</dbReference>
<dbReference type="Gene3D" id="2.30.38.10">
    <property type="entry name" value="Luciferase, Domain 3"/>
    <property type="match status" value="1"/>
</dbReference>
<protein>
    <submittedName>
        <fullName evidence="5">Non-ribosomal peptide synthetase</fullName>
    </submittedName>
</protein>
<gene>
    <name evidence="5" type="ORF">CFN78_11655</name>
</gene>
<keyword evidence="6" id="KW-1185">Reference proteome</keyword>
<dbReference type="Proteomes" id="UP000242444">
    <property type="component" value="Unassembled WGS sequence"/>
</dbReference>
<dbReference type="GO" id="GO:0044550">
    <property type="term" value="P:secondary metabolite biosynthetic process"/>
    <property type="evidence" value="ECO:0007669"/>
    <property type="project" value="UniProtKB-ARBA"/>
</dbReference>
<evidence type="ECO:0000259" key="4">
    <source>
        <dbReference type="PROSITE" id="PS50075"/>
    </source>
</evidence>
<dbReference type="InterPro" id="IPR001031">
    <property type="entry name" value="Thioesterase"/>
</dbReference>
<dbReference type="GO" id="GO:0003824">
    <property type="term" value="F:catalytic activity"/>
    <property type="evidence" value="ECO:0007669"/>
    <property type="project" value="InterPro"/>
</dbReference>
<evidence type="ECO:0000256" key="3">
    <source>
        <dbReference type="ARBA" id="ARBA00022553"/>
    </source>
</evidence>
<dbReference type="Pfam" id="PF00668">
    <property type="entry name" value="Condensation"/>
    <property type="match status" value="1"/>
</dbReference>
<accession>A0A263D3G6</accession>
<dbReference type="SUPFAM" id="SSF56801">
    <property type="entry name" value="Acetyl-CoA synthetase-like"/>
    <property type="match status" value="1"/>
</dbReference>
<sequence length="1299" mass="140600">MTRPQIEDILPLSSLQRGLLFHSLYDAEGLDLYTVQFHVELRGEVDRTALRSAANTLLRRHSNLRAMFVHEGFDEPVQVVRSGVEVPWDEIDLSDMDSVAADAEFAARHDAERMRRFVLDEDVLVRCVLYVLPDRVFRLGLTLHHILLDGWSVPVLLEELFELYERRGGTAGMPVVTPYREYLDWIGRQDTEAATSAWQELLHGAEATRIVPADRGGEPRPPRAVSLELPAEVTAALTEQARDRGWTLNTAVQAAWGLVLGRLTGRTDVLFGGTVSGRPAELPGVERMIGLLINTLPVRVGWTGQDSLADLVSSVQRQQSALLPHQHVDLAELHRLRGDGELFDTTLVYENYPSGADEEQVLSGGVRITDVHGRDSTHYAVTVVAMPGDRLRFRLDYRPESLDEAAVRRLGDWLERTLRALAARADDPVDSVELITGAEREQVLRTWNDTAHPVPEDTLAGLLARQAARTPGATALVDGDTELTYAELHERVNRLARRLIAAGAGPERLVAVALPRSTELVVSLLAVVTSGAAYLPIAPEHPAERVAMMLGDARPVCVLAQSATALAGAGGMPVLLPGDVGEGSPEAITDADRLAPLDPRSPAYVIYTSGSTGTPKGVAVPHSGIVNRLAWMQAEYGLTDDDRVLQKTPFGFDVSVWEFFWPLITGAALVVAEPEGHKDPAYLAGLIRTQRVTTVHFVPSMLEVFLAEPAAADCAAGLRRVICSGEALSPATADTCLKVLGTELHNLYGPTEASVDVTYWQCLPAASSVPIGAPVWNTRTYVLDARLVPVPPGVPGELYLAGAQLARGYVGRAALSAERFVANPHGAPGERMYRTGDLAWWHEDGTLAYAGRVDDQVKIRGQRIEPGEIQAVLAHHPGLAQVAVVVREDRPGDQRLAAYVVPAGGRAPSDGELGEYAGARLPAHMVPGTFTTLDTLPVSPNGKLDRRALPVPEVAAGTGRGSRTMTEELLCRAIAEVLGLDRVGPEDGFFELGGHSLLAIRLVDRIGSLLGVSSTVRTVFEAPTAAALAGRLAGQDAGDDAMATLLPLRRNGDLPPLFCVHPAGGLSWCYAGLLGELDPAIPVYGLQSPEVVEGGSEASIAQRAAGFVERIRTLRPEGPYRLLGWSAGGHIAHEMAVQLQRQGAEVDLLVTLDAYPARPDDRLDRERIFADMFAATDVVRSDMDTEPGRAKVFETVRAGLSGHDWITDEVAGNVLESYLSTTLAMQAASPGRFEGDLMFFRAKDIVGDGSRDTELWRPHVQGRIEVHQMEQVHEDMARRDVLDLVAAAVNDAVITDEEE</sequence>
<dbReference type="PANTHER" id="PTHR45527:SF1">
    <property type="entry name" value="FATTY ACID SYNTHASE"/>
    <property type="match status" value="1"/>
</dbReference>
<dbReference type="Gene3D" id="3.40.50.980">
    <property type="match status" value="2"/>
</dbReference>
<name>A0A263D3G6_9PSEU</name>
<dbReference type="PANTHER" id="PTHR45527">
    <property type="entry name" value="NONRIBOSOMAL PEPTIDE SYNTHETASE"/>
    <property type="match status" value="1"/>
</dbReference>
<dbReference type="SUPFAM" id="SSF52777">
    <property type="entry name" value="CoA-dependent acyltransferases"/>
    <property type="match status" value="2"/>
</dbReference>
<dbReference type="GO" id="GO:0043041">
    <property type="term" value="P:amino acid activation for nonribosomal peptide biosynthetic process"/>
    <property type="evidence" value="ECO:0007669"/>
    <property type="project" value="TreeGrafter"/>
</dbReference>
<dbReference type="PROSITE" id="PS50075">
    <property type="entry name" value="CARRIER"/>
    <property type="match status" value="1"/>
</dbReference>
<dbReference type="SMART" id="SM00823">
    <property type="entry name" value="PKS_PP"/>
    <property type="match status" value="1"/>
</dbReference>
<dbReference type="InParanoid" id="A0A263D3G6"/>
<dbReference type="PROSITE" id="PS00455">
    <property type="entry name" value="AMP_BINDING"/>
    <property type="match status" value="1"/>
</dbReference>
<proteinExistence type="predicted"/>
<dbReference type="Gene3D" id="3.30.559.10">
    <property type="entry name" value="Chloramphenicol acetyltransferase-like domain"/>
    <property type="match status" value="1"/>
</dbReference>
<evidence type="ECO:0000256" key="1">
    <source>
        <dbReference type="ARBA" id="ARBA00001957"/>
    </source>
</evidence>
<dbReference type="InterPro" id="IPR045851">
    <property type="entry name" value="AMP-bd_C_sf"/>
</dbReference>
<dbReference type="RefSeq" id="WP_094862769.1">
    <property type="nucleotide sequence ID" value="NZ_NKYE01000006.1"/>
</dbReference>
<dbReference type="GO" id="GO:0008610">
    <property type="term" value="P:lipid biosynthetic process"/>
    <property type="evidence" value="ECO:0007669"/>
    <property type="project" value="UniProtKB-ARBA"/>
</dbReference>
<dbReference type="Pfam" id="PF00501">
    <property type="entry name" value="AMP-binding"/>
    <property type="match status" value="1"/>
</dbReference>
<organism evidence="5 6">
    <name type="scientific">Amycolatopsis antarctica</name>
    <dbReference type="NCBI Taxonomy" id="1854586"/>
    <lineage>
        <taxon>Bacteria</taxon>
        <taxon>Bacillati</taxon>
        <taxon>Actinomycetota</taxon>
        <taxon>Actinomycetes</taxon>
        <taxon>Pseudonocardiales</taxon>
        <taxon>Pseudonocardiaceae</taxon>
        <taxon>Amycolatopsis</taxon>
    </lineage>
</organism>
<dbReference type="CDD" id="cd17646">
    <property type="entry name" value="A_NRPS_AB3403-like"/>
    <property type="match status" value="1"/>
</dbReference>
<dbReference type="SUPFAM" id="SSF53474">
    <property type="entry name" value="alpha/beta-Hydrolases"/>
    <property type="match status" value="1"/>
</dbReference>
<dbReference type="Pfam" id="PF00550">
    <property type="entry name" value="PP-binding"/>
    <property type="match status" value="1"/>
</dbReference>
<dbReference type="CDD" id="cd19543">
    <property type="entry name" value="DCL_NRPS"/>
    <property type="match status" value="1"/>
</dbReference>
<dbReference type="InterPro" id="IPR006162">
    <property type="entry name" value="Ppantetheine_attach_site"/>
</dbReference>
<dbReference type="Gene3D" id="3.30.559.30">
    <property type="entry name" value="Nonribosomal peptide synthetase, condensation domain"/>
    <property type="match status" value="1"/>
</dbReference>
<dbReference type="Pfam" id="PF00975">
    <property type="entry name" value="Thioesterase"/>
    <property type="match status" value="1"/>
</dbReference>
<dbReference type="GO" id="GO:0031177">
    <property type="term" value="F:phosphopantetheine binding"/>
    <property type="evidence" value="ECO:0007669"/>
    <property type="project" value="InterPro"/>
</dbReference>
<dbReference type="FunFam" id="2.30.38.10:FF:000001">
    <property type="entry name" value="Non-ribosomal peptide synthetase PvdI"/>
    <property type="match status" value="1"/>
</dbReference>
<evidence type="ECO:0000313" key="6">
    <source>
        <dbReference type="Proteomes" id="UP000242444"/>
    </source>
</evidence>
<dbReference type="FunCoup" id="A0A263D3G6">
    <property type="interactions" value="15"/>
</dbReference>
<dbReference type="SUPFAM" id="SSF47336">
    <property type="entry name" value="ACP-like"/>
    <property type="match status" value="1"/>
</dbReference>
<dbReference type="InterPro" id="IPR009081">
    <property type="entry name" value="PP-bd_ACP"/>
</dbReference>
<evidence type="ECO:0000313" key="5">
    <source>
        <dbReference type="EMBL" id="OZM72911.1"/>
    </source>
</evidence>
<dbReference type="InterPro" id="IPR025110">
    <property type="entry name" value="AMP-bd_C"/>
</dbReference>
<reference evidence="5 6" key="1">
    <citation type="submission" date="2017-07" db="EMBL/GenBank/DDBJ databases">
        <title>Amycolatopsis antarcticus sp. nov., isolated from the surface of an Antarcticus brown macroalga.</title>
        <authorList>
            <person name="Wang J."/>
            <person name="Leiva S."/>
            <person name="Huang J."/>
            <person name="Huang Y."/>
        </authorList>
    </citation>
    <scope>NUCLEOTIDE SEQUENCE [LARGE SCALE GENOMIC DNA]</scope>
    <source>
        <strain evidence="5 6">AU-G6</strain>
    </source>
</reference>
<dbReference type="NCBIfam" id="TIGR01733">
    <property type="entry name" value="AA-adenyl-dom"/>
    <property type="match status" value="1"/>
</dbReference>
<dbReference type="FunFam" id="3.40.50.12780:FF:000012">
    <property type="entry name" value="Non-ribosomal peptide synthetase"/>
    <property type="match status" value="1"/>
</dbReference>
<dbReference type="Gene3D" id="3.40.50.1820">
    <property type="entry name" value="alpha/beta hydrolase"/>
    <property type="match status" value="1"/>
</dbReference>
<keyword evidence="3" id="KW-0597">Phosphoprotein</keyword>
<dbReference type="InterPro" id="IPR023213">
    <property type="entry name" value="CAT-like_dom_sf"/>
</dbReference>
<dbReference type="Pfam" id="PF13193">
    <property type="entry name" value="AMP-binding_C"/>
    <property type="match status" value="1"/>
</dbReference>
<feature type="domain" description="Carrier" evidence="4">
    <location>
        <begin position="961"/>
        <end position="1036"/>
    </location>
</feature>